<feature type="transmembrane region" description="Helical" evidence="1">
    <location>
        <begin position="266"/>
        <end position="287"/>
    </location>
</feature>
<organism evidence="2 3">
    <name type="scientific">Ornithinimicrobium pratense</name>
    <dbReference type="NCBI Taxonomy" id="2593973"/>
    <lineage>
        <taxon>Bacteria</taxon>
        <taxon>Bacillati</taxon>
        <taxon>Actinomycetota</taxon>
        <taxon>Actinomycetes</taxon>
        <taxon>Micrococcales</taxon>
        <taxon>Ornithinimicrobiaceae</taxon>
        <taxon>Ornithinimicrobium</taxon>
    </lineage>
</organism>
<feature type="transmembrane region" description="Helical" evidence="1">
    <location>
        <begin position="294"/>
        <end position="314"/>
    </location>
</feature>
<dbReference type="Proteomes" id="UP000326546">
    <property type="component" value="Chromosome"/>
</dbReference>
<feature type="transmembrane region" description="Helical" evidence="1">
    <location>
        <begin position="12"/>
        <end position="36"/>
    </location>
</feature>
<evidence type="ECO:0000313" key="2">
    <source>
        <dbReference type="EMBL" id="QFG70024.1"/>
    </source>
</evidence>
<accession>A0A5J6V9K1</accession>
<evidence type="ECO:0000313" key="3">
    <source>
        <dbReference type="Proteomes" id="UP000326546"/>
    </source>
</evidence>
<reference evidence="2 3" key="1">
    <citation type="submission" date="2019-09" db="EMBL/GenBank/DDBJ databases">
        <title>Serinicoccus pratensis sp. nov., isolated from meadow soil.</title>
        <authorList>
            <person name="Zhang W."/>
        </authorList>
    </citation>
    <scope>NUCLEOTIDE SEQUENCE [LARGE SCALE GENOMIC DNA]</scope>
    <source>
        <strain evidence="2 3">W204</strain>
    </source>
</reference>
<dbReference type="KEGG" id="serw:FY030_16080"/>
<evidence type="ECO:0008006" key="4">
    <source>
        <dbReference type="Google" id="ProtNLM"/>
    </source>
</evidence>
<feature type="transmembrane region" description="Helical" evidence="1">
    <location>
        <begin position="357"/>
        <end position="375"/>
    </location>
</feature>
<dbReference type="RefSeq" id="WP_158062517.1">
    <property type="nucleotide sequence ID" value="NZ_CP044427.1"/>
</dbReference>
<feature type="transmembrane region" description="Helical" evidence="1">
    <location>
        <begin position="83"/>
        <end position="109"/>
    </location>
</feature>
<proteinExistence type="predicted"/>
<feature type="transmembrane region" description="Helical" evidence="1">
    <location>
        <begin position="413"/>
        <end position="431"/>
    </location>
</feature>
<gene>
    <name evidence="2" type="ORF">FY030_16080</name>
</gene>
<protein>
    <recommendedName>
        <fullName evidence="4">Glycosyltransferase RgtA/B/C/D-like domain-containing protein</fullName>
    </recommendedName>
</protein>
<keyword evidence="3" id="KW-1185">Reference proteome</keyword>
<keyword evidence="1" id="KW-0812">Transmembrane</keyword>
<dbReference type="OrthoDB" id="4848238at2"/>
<dbReference type="EMBL" id="CP044427">
    <property type="protein sequence ID" value="QFG70024.1"/>
    <property type="molecule type" value="Genomic_DNA"/>
</dbReference>
<keyword evidence="1" id="KW-1133">Transmembrane helix</keyword>
<name>A0A5J6V9K1_9MICO</name>
<feature type="transmembrane region" description="Helical" evidence="1">
    <location>
        <begin position="121"/>
        <end position="139"/>
    </location>
</feature>
<feature type="transmembrane region" description="Helical" evidence="1">
    <location>
        <begin position="326"/>
        <end position="345"/>
    </location>
</feature>
<feature type="transmembrane region" description="Helical" evidence="1">
    <location>
        <begin position="387"/>
        <end position="406"/>
    </location>
</feature>
<dbReference type="AlphaFoldDB" id="A0A5J6V9K1"/>
<evidence type="ECO:0000256" key="1">
    <source>
        <dbReference type="SAM" id="Phobius"/>
    </source>
</evidence>
<sequence>MSGRGPRAAKDSLGPATHGGLAVLLATLALSVFALWRARLGSDLGDGTHVVALAMRMAQGDQPLTDEMNLQALGSVPAVPFTWLWLHFVGIEAVVLASRVFYVALALAVGTVGYRALRTRLPRTAAFTAVVLMLLPTPYNLLVTSYNTLPVLMLGLAGCAGFAALSTRSARWAACAGVALAVTVLGHPASLPAAAMLGLTVLILARRGPVVTGVLVGGGAASALMVLVLALGPGLGAVLETVRYTTDYQASRPGPFTRLAGSTQRYLTGVLAWRHLPALVLALLALLPRLPWRWRATAALGIPVVLAGTAWVVAPEEPHGGEPFGLYSATFALLLLTFLAAPVLAWAHRVGDRDLRLLLVLTAPTAVLGVVFFAMTTSASIRWGAPLPPVLPLVGAVGVGLVLWAGRHGTRTLALLAALALVGSLLAVHPLRSFRDGPPGTLLGPVTAGPMAGLHASEFHVQRDEALRALVEAWVEPGDGVFFYSIPGAYTYSAAPMQTNLIWISAFGQANEETVRWWRETGRLPDVAVVAKAPERAAGSWDALVATDPLLRFLQEHYELVADLPRDGGDAYVFRAAGRPTLTGAGGSTDGR</sequence>
<keyword evidence="1" id="KW-0472">Membrane</keyword>